<evidence type="ECO:0000256" key="8">
    <source>
        <dbReference type="ARBA" id="ARBA00022832"/>
    </source>
</evidence>
<organism evidence="17 18">
    <name type="scientific">Varroa destructor</name>
    <name type="common">Honeybee mite</name>
    <dbReference type="NCBI Taxonomy" id="109461"/>
    <lineage>
        <taxon>Eukaryota</taxon>
        <taxon>Metazoa</taxon>
        <taxon>Ecdysozoa</taxon>
        <taxon>Arthropoda</taxon>
        <taxon>Chelicerata</taxon>
        <taxon>Arachnida</taxon>
        <taxon>Acari</taxon>
        <taxon>Parasitiformes</taxon>
        <taxon>Mesostigmata</taxon>
        <taxon>Gamasina</taxon>
        <taxon>Dermanyssoidea</taxon>
        <taxon>Varroidae</taxon>
        <taxon>Varroa</taxon>
    </lineage>
</organism>
<evidence type="ECO:0000313" key="17">
    <source>
        <dbReference type="EnsemblMetazoa" id="XP_022648833"/>
    </source>
</evidence>
<evidence type="ECO:0000256" key="7">
    <source>
        <dbReference type="ARBA" id="ARBA00022824"/>
    </source>
</evidence>
<dbReference type="CDD" id="cd01801">
    <property type="entry name" value="Ubl_TECR_like"/>
    <property type="match status" value="1"/>
</dbReference>
<dbReference type="PROSITE" id="PS50244">
    <property type="entry name" value="S5A_REDUCTASE"/>
    <property type="match status" value="1"/>
</dbReference>
<evidence type="ECO:0000256" key="9">
    <source>
        <dbReference type="ARBA" id="ARBA00022857"/>
    </source>
</evidence>
<dbReference type="InterPro" id="IPR029071">
    <property type="entry name" value="Ubiquitin-like_domsf"/>
</dbReference>
<evidence type="ECO:0000256" key="3">
    <source>
        <dbReference type="ARBA" id="ARBA00007742"/>
    </source>
</evidence>
<keyword evidence="9" id="KW-0521">NADP</keyword>
<feature type="domain" description="Ubiquitin-like" evidence="16">
    <location>
        <begin position="25"/>
        <end position="75"/>
    </location>
</feature>
<dbReference type="Pfam" id="PF21696">
    <property type="entry name" value="TECR_N"/>
    <property type="match status" value="1"/>
</dbReference>
<dbReference type="Pfam" id="PF02544">
    <property type="entry name" value="Steroid_dh"/>
    <property type="match status" value="1"/>
</dbReference>
<keyword evidence="10 15" id="KW-1133">Transmembrane helix</keyword>
<accession>A0A7M7J9P2</accession>
<dbReference type="CTD" id="38457"/>
<dbReference type="SUPFAM" id="SSF54236">
    <property type="entry name" value="Ubiquitin-like"/>
    <property type="match status" value="1"/>
</dbReference>
<evidence type="ECO:0000256" key="1">
    <source>
        <dbReference type="ARBA" id="ARBA00004477"/>
    </source>
</evidence>
<dbReference type="AlphaFoldDB" id="A0A7M7J9P2"/>
<dbReference type="OrthoDB" id="540503at2759"/>
<dbReference type="InterPro" id="IPR000626">
    <property type="entry name" value="Ubiquitin-like_dom"/>
</dbReference>
<dbReference type="PANTHER" id="PTHR10556">
    <property type="entry name" value="3-OXO-5-ALPHA-STEROID 4-DEHYDROGENASE"/>
    <property type="match status" value="1"/>
</dbReference>
<feature type="transmembrane region" description="Helical" evidence="15">
    <location>
        <begin position="156"/>
        <end position="176"/>
    </location>
</feature>
<feature type="transmembrane region" description="Helical" evidence="15">
    <location>
        <begin position="116"/>
        <end position="135"/>
    </location>
</feature>
<sequence>MEIHIVQGSSKKEVCTISGLTAVSTIADVKKKISLQKKGLAPERQALKIDPKSKALSDGVTLETAGIKAGQQLYLKDLGPQIGWTTVFLLEYAGPLVLYLLAYTRPAILYGAEAASIPYADVVHLAAGCWAFHYVKRLLETMFIHRFSHGTMPIFNLFKNCGYYWGFGLYIAYYINHPLYTPPACKRQIYAAFVLFAIAEIGNFSIHLALRNLRPAGSKERRIPFPTANPFTQLFSFVSCPNYTYEVLSWVAFTAMTNTLPVGLFASAGFYQMTVWALGKHRNYKKEFKDYPKNRTAIVPFII</sequence>
<evidence type="ECO:0000256" key="14">
    <source>
        <dbReference type="ARBA" id="ARBA00023160"/>
    </source>
</evidence>
<keyword evidence="12" id="KW-0443">Lipid metabolism</keyword>
<dbReference type="RefSeq" id="XP_022648833.1">
    <property type="nucleotide sequence ID" value="XM_022793098.1"/>
</dbReference>
<dbReference type="Gene3D" id="1.20.120.1630">
    <property type="match status" value="1"/>
</dbReference>
<dbReference type="OMA" id="ATMPIFN"/>
<evidence type="ECO:0000256" key="2">
    <source>
        <dbReference type="ARBA" id="ARBA00005194"/>
    </source>
</evidence>
<dbReference type="InterPro" id="IPR039357">
    <property type="entry name" value="SRD5A/TECR"/>
</dbReference>
<comment type="similarity">
    <text evidence="3">Belongs to the steroid 5-alpha reductase family.</text>
</comment>
<evidence type="ECO:0000313" key="18">
    <source>
        <dbReference type="Proteomes" id="UP000594260"/>
    </source>
</evidence>
<dbReference type="FunFam" id="3.10.20.90:FF:000131">
    <property type="entry name" value="trans-2,3-enoyl-CoA reductase-like"/>
    <property type="match status" value="1"/>
</dbReference>
<keyword evidence="18" id="KW-1185">Reference proteome</keyword>
<dbReference type="InterPro" id="IPR049127">
    <property type="entry name" value="TECR-like_N"/>
</dbReference>
<feature type="transmembrane region" description="Helical" evidence="15">
    <location>
        <begin position="82"/>
        <end position="104"/>
    </location>
</feature>
<evidence type="ECO:0000256" key="10">
    <source>
        <dbReference type="ARBA" id="ARBA00022989"/>
    </source>
</evidence>
<name>A0A7M7J9P2_VARDE</name>
<dbReference type="PROSITE" id="PS50053">
    <property type="entry name" value="UBIQUITIN_2"/>
    <property type="match status" value="1"/>
</dbReference>
<keyword evidence="11" id="KW-0560">Oxidoreductase</keyword>
<evidence type="ECO:0000256" key="13">
    <source>
        <dbReference type="ARBA" id="ARBA00023136"/>
    </source>
</evidence>
<dbReference type="SMART" id="SM00213">
    <property type="entry name" value="UBQ"/>
    <property type="match status" value="1"/>
</dbReference>
<dbReference type="InParanoid" id="A0A7M7J9P2"/>
<reference evidence="17" key="1">
    <citation type="submission" date="2021-01" db="UniProtKB">
        <authorList>
            <consortium name="EnsemblMetazoa"/>
        </authorList>
    </citation>
    <scope>IDENTIFICATION</scope>
</reference>
<evidence type="ECO:0000256" key="12">
    <source>
        <dbReference type="ARBA" id="ARBA00023098"/>
    </source>
</evidence>
<evidence type="ECO:0000256" key="4">
    <source>
        <dbReference type="ARBA" id="ARBA00012530"/>
    </source>
</evidence>
<dbReference type="GO" id="GO:0005789">
    <property type="term" value="C:endoplasmic reticulum membrane"/>
    <property type="evidence" value="ECO:0007669"/>
    <property type="project" value="UniProtKB-SubCell"/>
</dbReference>
<evidence type="ECO:0000256" key="15">
    <source>
        <dbReference type="SAM" id="Phobius"/>
    </source>
</evidence>
<dbReference type="EnsemblMetazoa" id="XM_022793098">
    <property type="protein sequence ID" value="XP_022648833"/>
    <property type="gene ID" value="LOC111245145"/>
</dbReference>
<dbReference type="GO" id="GO:0102758">
    <property type="term" value="F:very-long-chain enoyl-CoA reductase activity"/>
    <property type="evidence" value="ECO:0007669"/>
    <property type="project" value="UniProtKB-EC"/>
</dbReference>
<feature type="transmembrane region" description="Helical" evidence="15">
    <location>
        <begin position="188"/>
        <end position="210"/>
    </location>
</feature>
<keyword evidence="13 15" id="KW-0472">Membrane</keyword>
<evidence type="ECO:0000256" key="5">
    <source>
        <dbReference type="ARBA" id="ARBA00022516"/>
    </source>
</evidence>
<dbReference type="InterPro" id="IPR001104">
    <property type="entry name" value="3-oxo-5_a-steroid_4-DH_C"/>
</dbReference>
<evidence type="ECO:0000256" key="6">
    <source>
        <dbReference type="ARBA" id="ARBA00022692"/>
    </source>
</evidence>
<dbReference type="EC" id="1.3.1.93" evidence="4"/>
<proteinExistence type="inferred from homology"/>
<evidence type="ECO:0000259" key="16">
    <source>
        <dbReference type="PROSITE" id="PS50053"/>
    </source>
</evidence>
<keyword evidence="6 15" id="KW-0812">Transmembrane</keyword>
<dbReference type="GO" id="GO:0042761">
    <property type="term" value="P:very long-chain fatty acid biosynthetic process"/>
    <property type="evidence" value="ECO:0007669"/>
    <property type="project" value="TreeGrafter"/>
</dbReference>
<dbReference type="GeneID" id="111245145"/>
<dbReference type="Proteomes" id="UP000594260">
    <property type="component" value="Unplaced"/>
</dbReference>
<dbReference type="KEGG" id="vde:111245145"/>
<keyword evidence="8" id="KW-0276">Fatty acid metabolism</keyword>
<dbReference type="PANTHER" id="PTHR10556:SF28">
    <property type="entry name" value="VERY-LONG-CHAIN ENOYL-COA REDUCTASE"/>
    <property type="match status" value="1"/>
</dbReference>
<keyword evidence="5" id="KW-0444">Lipid biosynthesis</keyword>
<keyword evidence="14" id="KW-0275">Fatty acid biosynthesis</keyword>
<feature type="transmembrane region" description="Helical" evidence="15">
    <location>
        <begin position="259"/>
        <end position="279"/>
    </location>
</feature>
<dbReference type="FunCoup" id="A0A7M7J9P2">
    <property type="interactions" value="939"/>
</dbReference>
<dbReference type="Gene3D" id="3.10.20.90">
    <property type="entry name" value="Phosphatidylinositol 3-kinase Catalytic Subunit, Chain A, domain 1"/>
    <property type="match status" value="1"/>
</dbReference>
<comment type="pathway">
    <text evidence="2">Lipid metabolism; fatty acid biosynthesis.</text>
</comment>
<protein>
    <recommendedName>
        <fullName evidence="4">very-long-chain enoyl-CoA reductase</fullName>
        <ecNumber evidence="4">1.3.1.93</ecNumber>
    </recommendedName>
</protein>
<evidence type="ECO:0000256" key="11">
    <source>
        <dbReference type="ARBA" id="ARBA00023002"/>
    </source>
</evidence>
<keyword evidence="7" id="KW-0256">Endoplasmic reticulum</keyword>
<comment type="subcellular location">
    <subcellularLocation>
        <location evidence="1">Endoplasmic reticulum membrane</location>
        <topology evidence="1">Multi-pass membrane protein</topology>
    </subcellularLocation>
</comment>